<reference evidence="1 2" key="1">
    <citation type="submission" date="2019-07" db="EMBL/GenBank/DDBJ databases">
        <title>Whole genome shotgun sequence of Kocuria flava NBRC 107626.</title>
        <authorList>
            <person name="Hosoyama A."/>
            <person name="Uohara A."/>
            <person name="Ohji S."/>
            <person name="Ichikawa N."/>
        </authorList>
    </citation>
    <scope>NUCLEOTIDE SEQUENCE [LARGE SCALE GENOMIC DNA]</scope>
    <source>
        <strain evidence="1 2">NBRC 107626</strain>
    </source>
</reference>
<proteinExistence type="predicted"/>
<comment type="caution">
    <text evidence="1">The sequence shown here is derived from an EMBL/GenBank/DDBJ whole genome shotgun (WGS) entry which is preliminary data.</text>
</comment>
<name>A0ABQ0X8C4_9MICC</name>
<evidence type="ECO:0000313" key="1">
    <source>
        <dbReference type="EMBL" id="GEO93873.1"/>
    </source>
</evidence>
<keyword evidence="2" id="KW-1185">Reference proteome</keyword>
<accession>A0ABQ0X8C4</accession>
<evidence type="ECO:0000313" key="2">
    <source>
        <dbReference type="Proteomes" id="UP000321155"/>
    </source>
</evidence>
<organism evidence="1 2">
    <name type="scientific">Kocuria flava</name>
    <dbReference type="NCBI Taxonomy" id="446860"/>
    <lineage>
        <taxon>Bacteria</taxon>
        <taxon>Bacillati</taxon>
        <taxon>Actinomycetota</taxon>
        <taxon>Actinomycetes</taxon>
        <taxon>Micrococcales</taxon>
        <taxon>Micrococcaceae</taxon>
        <taxon>Kocuria</taxon>
    </lineage>
</organism>
<gene>
    <name evidence="1" type="ORF">KFL01_31790</name>
</gene>
<sequence length="94" mass="10387">MKEVCVRSIGEDLRTTNAAELDVTRAVRRLAADAKADIDAAILAIVADDYQGISLRLNTTAEAEHTRQQINTAFTREWVNDPKPQHGRTSVVLI</sequence>
<protein>
    <submittedName>
        <fullName evidence="1">Uncharacterized protein</fullName>
    </submittedName>
</protein>
<dbReference type="Proteomes" id="UP000321155">
    <property type="component" value="Unassembled WGS sequence"/>
</dbReference>
<dbReference type="EMBL" id="BJZR01000244">
    <property type="protein sequence ID" value="GEO93873.1"/>
    <property type="molecule type" value="Genomic_DNA"/>
</dbReference>